<evidence type="ECO:0000313" key="3">
    <source>
        <dbReference type="EMBL" id="PUZ29400.1"/>
    </source>
</evidence>
<dbReference type="SUPFAM" id="SSF82153">
    <property type="entry name" value="FAS1 domain"/>
    <property type="match status" value="2"/>
</dbReference>
<comment type="caution">
    <text evidence="3">The sequence shown here is derived from an EMBL/GenBank/DDBJ whole genome shotgun (WGS) entry which is preliminary data.</text>
</comment>
<feature type="signal peptide" evidence="1">
    <location>
        <begin position="1"/>
        <end position="19"/>
    </location>
</feature>
<evidence type="ECO:0000313" key="4">
    <source>
        <dbReference type="Proteomes" id="UP000244450"/>
    </source>
</evidence>
<dbReference type="PANTHER" id="PTHR10900:SF77">
    <property type="entry name" value="FI19380P1"/>
    <property type="match status" value="1"/>
</dbReference>
<keyword evidence="1" id="KW-0732">Signal</keyword>
<name>A0A2T7BP32_9BACT</name>
<dbReference type="SMART" id="SM00554">
    <property type="entry name" value="FAS1"/>
    <property type="match status" value="2"/>
</dbReference>
<dbReference type="PROSITE" id="PS51257">
    <property type="entry name" value="PROKAR_LIPOPROTEIN"/>
    <property type="match status" value="1"/>
</dbReference>
<dbReference type="RefSeq" id="WP_108686038.1">
    <property type="nucleotide sequence ID" value="NZ_QCYK01000001.1"/>
</dbReference>
<dbReference type="EMBL" id="QCYK01000001">
    <property type="protein sequence ID" value="PUZ29400.1"/>
    <property type="molecule type" value="Genomic_DNA"/>
</dbReference>
<protein>
    <recommendedName>
        <fullName evidence="2">FAS1 domain-containing protein</fullName>
    </recommendedName>
</protein>
<gene>
    <name evidence="3" type="ORF">DCC81_08110</name>
</gene>
<feature type="domain" description="FAS1" evidence="2">
    <location>
        <begin position="30"/>
        <end position="165"/>
    </location>
</feature>
<dbReference type="AlphaFoldDB" id="A0A2T7BP32"/>
<proteinExistence type="predicted"/>
<dbReference type="PROSITE" id="PS50213">
    <property type="entry name" value="FAS1"/>
    <property type="match status" value="2"/>
</dbReference>
<evidence type="ECO:0000256" key="1">
    <source>
        <dbReference type="SAM" id="SignalP"/>
    </source>
</evidence>
<dbReference type="OrthoDB" id="659398at2"/>
<sequence length="328" mass="35860">MRKIYILLAVFVGMLTACNKDDHALVVTAKPTLFEYVNTDPQLTLFRAACQRAGMLNDSTFATAGPYTLFAPLDSAMQAAGLTTEKIGSMAPATLAGIVQYHIVQGKLGSDNLVGFYSQYVHCQHPRYQPLVTKNYYGIFINGIAVVQGNIPAGDGIIHKINRVALPPTGTMTDFINNAPDLTMFAATLRILGVDGYLAMPDPVDQVRKASQFLADSTMTVLAPTDAAFRTYGYADTNALKQVDPEQIHHIFDYYFNLNTVFSAAMKGGMIWGIPWFNLQSARERHFRVLADGFTITADGNITPIHIIRADNVANNGVVHVVDQVIVP</sequence>
<dbReference type="Proteomes" id="UP000244450">
    <property type="component" value="Unassembled WGS sequence"/>
</dbReference>
<accession>A0A2T7BP32</accession>
<dbReference type="InterPro" id="IPR050904">
    <property type="entry name" value="Adhesion/Biosynth-related"/>
</dbReference>
<dbReference type="InterPro" id="IPR036378">
    <property type="entry name" value="FAS1_dom_sf"/>
</dbReference>
<reference evidence="3 4" key="1">
    <citation type="submission" date="2018-04" db="EMBL/GenBank/DDBJ databases">
        <title>Chitinophaga fuyangensis sp. nov., isolated from soil in a chemical factory.</title>
        <authorList>
            <person name="Chen K."/>
        </authorList>
    </citation>
    <scope>NUCLEOTIDE SEQUENCE [LARGE SCALE GENOMIC DNA]</scope>
    <source>
        <strain evidence="3 4">LY-1</strain>
    </source>
</reference>
<dbReference type="Gene3D" id="2.30.180.10">
    <property type="entry name" value="FAS1 domain"/>
    <property type="match status" value="2"/>
</dbReference>
<dbReference type="GO" id="GO:0005615">
    <property type="term" value="C:extracellular space"/>
    <property type="evidence" value="ECO:0007669"/>
    <property type="project" value="TreeGrafter"/>
</dbReference>
<dbReference type="InterPro" id="IPR000782">
    <property type="entry name" value="FAS1_domain"/>
</dbReference>
<dbReference type="Pfam" id="PF02469">
    <property type="entry name" value="Fasciclin"/>
    <property type="match status" value="2"/>
</dbReference>
<keyword evidence="4" id="KW-1185">Reference proteome</keyword>
<organism evidence="3 4">
    <name type="scientific">Chitinophaga parva</name>
    <dbReference type="NCBI Taxonomy" id="2169414"/>
    <lineage>
        <taxon>Bacteria</taxon>
        <taxon>Pseudomonadati</taxon>
        <taxon>Bacteroidota</taxon>
        <taxon>Chitinophagia</taxon>
        <taxon>Chitinophagales</taxon>
        <taxon>Chitinophagaceae</taxon>
        <taxon>Chitinophaga</taxon>
    </lineage>
</organism>
<feature type="chain" id="PRO_5015444176" description="FAS1 domain-containing protein" evidence="1">
    <location>
        <begin position="20"/>
        <end position="328"/>
    </location>
</feature>
<feature type="domain" description="FAS1" evidence="2">
    <location>
        <begin position="169"/>
        <end position="326"/>
    </location>
</feature>
<dbReference type="PANTHER" id="PTHR10900">
    <property type="entry name" value="PERIOSTIN-RELATED"/>
    <property type="match status" value="1"/>
</dbReference>
<evidence type="ECO:0000259" key="2">
    <source>
        <dbReference type="PROSITE" id="PS50213"/>
    </source>
</evidence>